<comment type="subcellular location">
    <subcellularLocation>
        <location evidence="1">Membrane</location>
        <topology evidence="1">Multi-pass membrane protein</topology>
    </subcellularLocation>
</comment>
<sequence>MSVQFTIAGTGPVQCKKERKIVNFNLSHIVKGHLDYSRKLTEVLAAVGVRVTPHRDESMPNFDETVETSKPSADGSDKTNEQGLPLDTSAGVLEAQSNHIDIPESEVSDLRTHASNDVKESEGKTDDPILCVEIEEKLEISEEKGSERKPGDSARCVEMEKNQEIFEETDEKQAATMKEKPSEVPDVGKKLSVAENEVKARVENE</sequence>
<evidence type="ECO:0000256" key="5">
    <source>
        <dbReference type="SAM" id="MobiDB-lite"/>
    </source>
</evidence>
<gene>
    <name evidence="6" type="ORF">GPUH_LOCUS2803</name>
</gene>
<dbReference type="Proteomes" id="UP000271098">
    <property type="component" value="Unassembled WGS sequence"/>
</dbReference>
<feature type="compositionally biased region" description="Basic and acidic residues" evidence="5">
    <location>
        <begin position="171"/>
        <end position="189"/>
    </location>
</feature>
<evidence type="ECO:0000256" key="4">
    <source>
        <dbReference type="ARBA" id="ARBA00023136"/>
    </source>
</evidence>
<evidence type="ECO:0000313" key="8">
    <source>
        <dbReference type="WBParaSite" id="GPUH_0000280701-mRNA-1"/>
    </source>
</evidence>
<evidence type="ECO:0000313" key="7">
    <source>
        <dbReference type="Proteomes" id="UP000271098"/>
    </source>
</evidence>
<feature type="compositionally biased region" description="Basic and acidic residues" evidence="5">
    <location>
        <begin position="108"/>
        <end position="125"/>
    </location>
</feature>
<keyword evidence="4" id="KW-0472">Membrane</keyword>
<keyword evidence="7" id="KW-1185">Reference proteome</keyword>
<feature type="region of interest" description="Disordered" evidence="5">
    <location>
        <begin position="161"/>
        <end position="189"/>
    </location>
</feature>
<dbReference type="Pfam" id="PF05277">
    <property type="entry name" value="DUF726"/>
    <property type="match status" value="1"/>
</dbReference>
<keyword evidence="2" id="KW-0812">Transmembrane</keyword>
<dbReference type="EMBL" id="UYRT01004435">
    <property type="protein sequence ID" value="VDK36474.1"/>
    <property type="molecule type" value="Genomic_DNA"/>
</dbReference>
<name>A0A183D261_9BILA</name>
<dbReference type="WBParaSite" id="GPUH_0000280701-mRNA-1">
    <property type="protein sequence ID" value="GPUH_0000280701-mRNA-1"/>
    <property type="gene ID" value="GPUH_0000280701"/>
</dbReference>
<feature type="region of interest" description="Disordered" evidence="5">
    <location>
        <begin position="100"/>
        <end position="125"/>
    </location>
</feature>
<evidence type="ECO:0000313" key="6">
    <source>
        <dbReference type="EMBL" id="VDK36474.1"/>
    </source>
</evidence>
<dbReference type="GO" id="GO:0016020">
    <property type="term" value="C:membrane"/>
    <property type="evidence" value="ECO:0007669"/>
    <property type="project" value="UniProtKB-SubCell"/>
</dbReference>
<proteinExistence type="predicted"/>
<feature type="region of interest" description="Disordered" evidence="5">
    <location>
        <begin position="55"/>
        <end position="85"/>
    </location>
</feature>
<keyword evidence="3" id="KW-1133">Transmembrane helix</keyword>
<dbReference type="InterPro" id="IPR007941">
    <property type="entry name" value="DUF726"/>
</dbReference>
<reference evidence="6 7" key="2">
    <citation type="submission" date="2018-11" db="EMBL/GenBank/DDBJ databases">
        <authorList>
            <consortium name="Pathogen Informatics"/>
        </authorList>
    </citation>
    <scope>NUCLEOTIDE SEQUENCE [LARGE SCALE GENOMIC DNA]</scope>
</reference>
<dbReference type="AlphaFoldDB" id="A0A183D261"/>
<accession>A0A183D261</accession>
<protein>
    <submittedName>
        <fullName evidence="8">Doublecortin domain-containing protein</fullName>
    </submittedName>
</protein>
<evidence type="ECO:0000256" key="1">
    <source>
        <dbReference type="ARBA" id="ARBA00004141"/>
    </source>
</evidence>
<reference evidence="8" key="1">
    <citation type="submission" date="2016-06" db="UniProtKB">
        <authorList>
            <consortium name="WormBaseParasite"/>
        </authorList>
    </citation>
    <scope>IDENTIFICATION</scope>
</reference>
<evidence type="ECO:0000256" key="2">
    <source>
        <dbReference type="ARBA" id="ARBA00022692"/>
    </source>
</evidence>
<evidence type="ECO:0000256" key="3">
    <source>
        <dbReference type="ARBA" id="ARBA00022989"/>
    </source>
</evidence>
<dbReference type="OrthoDB" id="5843915at2759"/>
<organism evidence="8">
    <name type="scientific">Gongylonema pulchrum</name>
    <dbReference type="NCBI Taxonomy" id="637853"/>
    <lineage>
        <taxon>Eukaryota</taxon>
        <taxon>Metazoa</taxon>
        <taxon>Ecdysozoa</taxon>
        <taxon>Nematoda</taxon>
        <taxon>Chromadorea</taxon>
        <taxon>Rhabditida</taxon>
        <taxon>Spirurina</taxon>
        <taxon>Spiruromorpha</taxon>
        <taxon>Spiruroidea</taxon>
        <taxon>Gongylonematidae</taxon>
        <taxon>Gongylonema</taxon>
    </lineage>
</organism>